<keyword evidence="3" id="KW-1185">Reference proteome</keyword>
<protein>
    <submittedName>
        <fullName evidence="2">Uncharacterized protein</fullName>
    </submittedName>
</protein>
<evidence type="ECO:0000313" key="3">
    <source>
        <dbReference type="Proteomes" id="UP000426444"/>
    </source>
</evidence>
<proteinExistence type="predicted"/>
<keyword evidence="1" id="KW-0472">Membrane</keyword>
<dbReference type="KEGG" id="salq:SYNTR_1503"/>
<dbReference type="EMBL" id="CP046457">
    <property type="protein sequence ID" value="QGU00097.1"/>
    <property type="molecule type" value="Genomic_DNA"/>
</dbReference>
<organism evidence="2 3">
    <name type="scientific">Candidatus Syntrophocurvum alkaliphilum</name>
    <dbReference type="NCBI Taxonomy" id="2293317"/>
    <lineage>
        <taxon>Bacteria</taxon>
        <taxon>Bacillati</taxon>
        <taxon>Bacillota</taxon>
        <taxon>Clostridia</taxon>
        <taxon>Eubacteriales</taxon>
        <taxon>Syntrophomonadaceae</taxon>
        <taxon>Candidatus Syntrophocurvum</taxon>
    </lineage>
</organism>
<accession>A0A6I6DG62</accession>
<dbReference type="Proteomes" id="UP000426444">
    <property type="component" value="Chromosome"/>
</dbReference>
<evidence type="ECO:0000256" key="1">
    <source>
        <dbReference type="SAM" id="Phobius"/>
    </source>
</evidence>
<dbReference type="RefSeq" id="WP_156203920.1">
    <property type="nucleotide sequence ID" value="NZ_CP046457.1"/>
</dbReference>
<dbReference type="AlphaFoldDB" id="A0A6I6DG62"/>
<feature type="transmembrane region" description="Helical" evidence="1">
    <location>
        <begin position="49"/>
        <end position="67"/>
    </location>
</feature>
<sequence length="69" mass="8012">MNMLFMPNLILALLLIIAIFFLVVAVFQWLWNITMPDVFNLNTITFWQAFRLLLIAAILFGGASWSFNM</sequence>
<keyword evidence="1" id="KW-0812">Transmembrane</keyword>
<evidence type="ECO:0000313" key="2">
    <source>
        <dbReference type="EMBL" id="QGU00097.1"/>
    </source>
</evidence>
<keyword evidence="1" id="KW-1133">Transmembrane helix</keyword>
<name>A0A6I6DG62_9FIRM</name>
<gene>
    <name evidence="2" type="ORF">SYNTR_1503</name>
</gene>
<reference evidence="3" key="1">
    <citation type="journal article" date="2019" name="Microbiology">
        <title>Complete Genome Sequence of an Uncultured Bacterium of the Candidate Phylum Bipolaricaulota.</title>
        <authorList>
            <person name="Kadnikov V.V."/>
            <person name="Mardanov A.V."/>
            <person name="Beletsky A.V."/>
            <person name="Frank Y.A."/>
            <person name="Karnachuk O.V."/>
            <person name="Ravin N.V."/>
        </authorList>
    </citation>
    <scope>NUCLEOTIDE SEQUENCE [LARGE SCALE GENOMIC DNA]</scope>
</reference>